<gene>
    <name evidence="4" type="ORF">NE237_022258</name>
</gene>
<evidence type="ECO:0000256" key="2">
    <source>
        <dbReference type="ARBA" id="ARBA00022803"/>
    </source>
</evidence>
<evidence type="ECO:0000256" key="3">
    <source>
        <dbReference type="PROSITE-ProRule" id="PRU00339"/>
    </source>
</evidence>
<keyword evidence="5" id="KW-1185">Reference proteome</keyword>
<evidence type="ECO:0008006" key="6">
    <source>
        <dbReference type="Google" id="ProtNLM"/>
    </source>
</evidence>
<keyword evidence="2 3" id="KW-0802">TPR repeat</keyword>
<keyword evidence="1" id="KW-0677">Repeat</keyword>
<feature type="repeat" description="TPR" evidence="3">
    <location>
        <begin position="166"/>
        <end position="199"/>
    </location>
</feature>
<dbReference type="PANTHER" id="PTHR44858">
    <property type="entry name" value="TETRATRICOPEPTIDE REPEAT PROTEIN 6"/>
    <property type="match status" value="1"/>
</dbReference>
<evidence type="ECO:0000313" key="5">
    <source>
        <dbReference type="Proteomes" id="UP001141806"/>
    </source>
</evidence>
<accession>A0A9Q0HER3</accession>
<dbReference type="Pfam" id="PF00515">
    <property type="entry name" value="TPR_1"/>
    <property type="match status" value="1"/>
</dbReference>
<dbReference type="Gene3D" id="1.25.40.10">
    <property type="entry name" value="Tetratricopeptide repeat domain"/>
    <property type="match status" value="2"/>
</dbReference>
<dbReference type="InterPro" id="IPR050498">
    <property type="entry name" value="Ycf3"/>
</dbReference>
<protein>
    <recommendedName>
        <fullName evidence="6">TPR repeat-containing protein</fullName>
    </recommendedName>
</protein>
<reference evidence="4" key="1">
    <citation type="journal article" date="2023" name="Plant J.">
        <title>The genome of the king protea, Protea cynaroides.</title>
        <authorList>
            <person name="Chang J."/>
            <person name="Duong T.A."/>
            <person name="Schoeman C."/>
            <person name="Ma X."/>
            <person name="Roodt D."/>
            <person name="Barker N."/>
            <person name="Li Z."/>
            <person name="Van de Peer Y."/>
            <person name="Mizrachi E."/>
        </authorList>
    </citation>
    <scope>NUCLEOTIDE SEQUENCE</scope>
    <source>
        <tissue evidence="4">Young leaves</tissue>
    </source>
</reference>
<dbReference type="PROSITE" id="PS50005">
    <property type="entry name" value="TPR"/>
    <property type="match status" value="1"/>
</dbReference>
<dbReference type="PANTHER" id="PTHR44858:SF1">
    <property type="entry name" value="UDP-N-ACETYLGLUCOSAMINE--PEPTIDE N-ACETYLGLUCOSAMINYLTRANSFERASE SPINDLY-RELATED"/>
    <property type="match status" value="1"/>
</dbReference>
<dbReference type="InterPro" id="IPR011990">
    <property type="entry name" value="TPR-like_helical_dom_sf"/>
</dbReference>
<dbReference type="InterPro" id="IPR019734">
    <property type="entry name" value="TPR_rpt"/>
</dbReference>
<dbReference type="AlphaFoldDB" id="A0A9Q0HER3"/>
<evidence type="ECO:0000256" key="1">
    <source>
        <dbReference type="ARBA" id="ARBA00022737"/>
    </source>
</evidence>
<evidence type="ECO:0000313" key="4">
    <source>
        <dbReference type="EMBL" id="KAJ4962319.1"/>
    </source>
</evidence>
<dbReference type="Proteomes" id="UP001141806">
    <property type="component" value="Unassembled WGS sequence"/>
</dbReference>
<sequence length="212" mass="23586">METDILLQVLFLLLSLGMFLAMHNLPRKALAKLRLKNRGNVQAKRHFVQGAQLLTRARSARNKTTCVSLAKEAVDEADKALLLDPKDAAVHILKALALDLQGHKSSALRSLDIALSPPAVKTLSHRERGDALFKRAELQIGINRRRRVDSALSDLIEAVKLSPENSKAFCLLGQCYEQQEMKEEAKQAYEKAIRIQPSSSAAREALDRLESQ</sequence>
<dbReference type="EMBL" id="JAMYWD010000008">
    <property type="protein sequence ID" value="KAJ4962319.1"/>
    <property type="molecule type" value="Genomic_DNA"/>
</dbReference>
<dbReference type="SMART" id="SM00028">
    <property type="entry name" value="TPR"/>
    <property type="match status" value="2"/>
</dbReference>
<name>A0A9Q0HER3_9MAGN</name>
<dbReference type="OrthoDB" id="1870799at2759"/>
<comment type="caution">
    <text evidence="4">The sequence shown here is derived from an EMBL/GenBank/DDBJ whole genome shotgun (WGS) entry which is preliminary data.</text>
</comment>
<organism evidence="4 5">
    <name type="scientific">Protea cynaroides</name>
    <dbReference type="NCBI Taxonomy" id="273540"/>
    <lineage>
        <taxon>Eukaryota</taxon>
        <taxon>Viridiplantae</taxon>
        <taxon>Streptophyta</taxon>
        <taxon>Embryophyta</taxon>
        <taxon>Tracheophyta</taxon>
        <taxon>Spermatophyta</taxon>
        <taxon>Magnoliopsida</taxon>
        <taxon>Proteales</taxon>
        <taxon>Proteaceae</taxon>
        <taxon>Protea</taxon>
    </lineage>
</organism>
<proteinExistence type="predicted"/>
<dbReference type="SUPFAM" id="SSF48452">
    <property type="entry name" value="TPR-like"/>
    <property type="match status" value="1"/>
</dbReference>